<keyword evidence="7" id="KW-1185">Reference proteome</keyword>
<evidence type="ECO:0000313" key="5">
    <source>
        <dbReference type="EMBL" id="OCF46154.1"/>
    </source>
</evidence>
<keyword evidence="1" id="KW-0285">Flavoprotein</keyword>
<keyword evidence="2" id="KW-0274">FAD</keyword>
<feature type="domain" description="FAD/NAD(P)-binding" evidence="4">
    <location>
        <begin position="19"/>
        <end position="232"/>
    </location>
</feature>
<dbReference type="PANTHER" id="PTHR23023">
    <property type="entry name" value="DIMETHYLANILINE MONOOXYGENASE"/>
    <property type="match status" value="1"/>
</dbReference>
<dbReference type="Gene3D" id="3.50.50.60">
    <property type="entry name" value="FAD/NAD(P)-binding domain"/>
    <property type="match status" value="1"/>
</dbReference>
<organism evidence="5">
    <name type="scientific">Kwoniella pini CBS 10737</name>
    <dbReference type="NCBI Taxonomy" id="1296096"/>
    <lineage>
        <taxon>Eukaryota</taxon>
        <taxon>Fungi</taxon>
        <taxon>Dikarya</taxon>
        <taxon>Basidiomycota</taxon>
        <taxon>Agaricomycotina</taxon>
        <taxon>Tremellomycetes</taxon>
        <taxon>Tremellales</taxon>
        <taxon>Cryptococcaceae</taxon>
        <taxon>Kwoniella</taxon>
    </lineage>
</organism>
<evidence type="ECO:0000313" key="7">
    <source>
        <dbReference type="Proteomes" id="UP000094020"/>
    </source>
</evidence>
<evidence type="ECO:0000259" key="4">
    <source>
        <dbReference type="Pfam" id="PF07992"/>
    </source>
</evidence>
<dbReference type="KEGG" id="kpin:30176193"/>
<dbReference type="EMBL" id="KV700119">
    <property type="protein sequence ID" value="OCF46154.1"/>
    <property type="molecule type" value="Genomic_DNA"/>
</dbReference>
<reference evidence="6" key="4">
    <citation type="submission" date="2024-02" db="EMBL/GenBank/DDBJ databases">
        <title>Comparative genomics of Cryptococcus and Kwoniella reveals pathogenesis evolution and contrasting modes of karyotype evolution via chromosome fusion or intercentromeric recombination.</title>
        <authorList>
            <person name="Coelho M.A."/>
            <person name="David-Palma M."/>
            <person name="Shea T."/>
            <person name="Bowers K."/>
            <person name="McGinley-Smith S."/>
            <person name="Mohammad A.W."/>
            <person name="Gnirke A."/>
            <person name="Yurkov A.M."/>
            <person name="Nowrousian M."/>
            <person name="Sun S."/>
            <person name="Cuomo C.A."/>
            <person name="Heitman J."/>
        </authorList>
    </citation>
    <scope>NUCLEOTIDE SEQUENCE</scope>
    <source>
        <strain evidence="6">CBS 10737</strain>
    </source>
</reference>
<protein>
    <recommendedName>
        <fullName evidence="4">FAD/NAD(P)-binding domain-containing protein</fullName>
    </recommendedName>
</protein>
<evidence type="ECO:0000313" key="6">
    <source>
        <dbReference type="EMBL" id="WWC66109.1"/>
    </source>
</evidence>
<dbReference type="PRINTS" id="PR00368">
    <property type="entry name" value="FADPNR"/>
</dbReference>
<dbReference type="InterPro" id="IPR050346">
    <property type="entry name" value="FMO-like"/>
</dbReference>
<name>A0A1B9HSB6_9TREE</name>
<gene>
    <name evidence="5" type="ORF">I206_07824</name>
    <name evidence="6" type="ORF">I206_100009</name>
</gene>
<proteinExistence type="predicted"/>
<sequence>MTGLTLGGAGINQTSDCISVLVVGAGPAGLVNARTPIEDGFEVTIVTKEDGVGGCWHHTYPDLATNSPWGAFTFSGLDMPKPASLVGDVVPVRTYRRYLEDFYHHFIKDKAELLLQTEVTSLEPKDNDERGWSAPLKDDHGEVERSFDRVVLATGYLGKPFIPDFFQNSPIPTFHTSALSYPCELEKIHSLVGSTNRKPTSEGDENTIVVIGGGKSGMDVAALLANRGKKVIWTFRGPLKWYSPTTPPGMMGINRLDILFGPSRTIDSWAMWFYHCTNLGAGWVKGFWGMMRSVWTETYVNHDLPPPETDPFLSLAHFAGGLPSASTDFLTLLKAGKIASLHNAIPISVDKEGIEYKTENGNLKVKCGVIVTATGYRGGNYEFIESKLRRLLGLDRFSPEEGHEQVVLQMRRKWKTINSDEIGRIPLPLVYRGILPLGRFSQRDLAITGATKPFSIPAITYEVESHWISSLFKDDPFLKLPQTEKECLKEIQSDNNFTRARYPNIDPYEVIPSGTYFSGFNDLSYSRVLLRDMSLDPWRQKDPNAKWWKFWSMGWLDVRSDPEQYATLAQERQSLRATY</sequence>
<dbReference type="GO" id="GO:0016491">
    <property type="term" value="F:oxidoreductase activity"/>
    <property type="evidence" value="ECO:0007669"/>
    <property type="project" value="UniProtKB-KW"/>
</dbReference>
<accession>A0A1B9HSB6</accession>
<dbReference type="OrthoDB" id="2915840at2759"/>
<dbReference type="GeneID" id="30176193"/>
<reference evidence="6" key="2">
    <citation type="submission" date="2013-07" db="EMBL/GenBank/DDBJ databases">
        <authorList>
            <consortium name="The Broad Institute Genome Sequencing Platform"/>
            <person name="Cuomo C."/>
            <person name="Litvintseva A."/>
            <person name="Chen Y."/>
            <person name="Heitman J."/>
            <person name="Sun S."/>
            <person name="Springer D."/>
            <person name="Dromer F."/>
            <person name="Young S.K."/>
            <person name="Zeng Q."/>
            <person name="Gargeya S."/>
            <person name="Fitzgerald M."/>
            <person name="Abouelleil A."/>
            <person name="Alvarado L."/>
            <person name="Berlin A.M."/>
            <person name="Chapman S.B."/>
            <person name="Dewar J."/>
            <person name="Goldberg J."/>
            <person name="Griggs A."/>
            <person name="Gujja S."/>
            <person name="Hansen M."/>
            <person name="Howarth C."/>
            <person name="Imamovic A."/>
            <person name="Larimer J."/>
            <person name="McCowan C."/>
            <person name="Murphy C."/>
            <person name="Pearson M."/>
            <person name="Priest M."/>
            <person name="Roberts A."/>
            <person name="Saif S."/>
            <person name="Shea T."/>
            <person name="Sykes S."/>
            <person name="Wortman J."/>
            <person name="Nusbaum C."/>
            <person name="Birren B."/>
        </authorList>
    </citation>
    <scope>NUCLEOTIDE SEQUENCE</scope>
    <source>
        <strain evidence="6">CBS 10737</strain>
    </source>
</reference>
<evidence type="ECO:0000256" key="1">
    <source>
        <dbReference type="ARBA" id="ARBA00022630"/>
    </source>
</evidence>
<dbReference type="InterPro" id="IPR023753">
    <property type="entry name" value="FAD/NAD-binding_dom"/>
</dbReference>
<evidence type="ECO:0000256" key="3">
    <source>
        <dbReference type="ARBA" id="ARBA00023002"/>
    </source>
</evidence>
<dbReference type="PRINTS" id="PR00411">
    <property type="entry name" value="PNDRDTASEI"/>
</dbReference>
<dbReference type="Pfam" id="PF07992">
    <property type="entry name" value="Pyr_redox_2"/>
    <property type="match status" value="1"/>
</dbReference>
<evidence type="ECO:0000256" key="2">
    <source>
        <dbReference type="ARBA" id="ARBA00022827"/>
    </source>
</evidence>
<dbReference type="InterPro" id="IPR036188">
    <property type="entry name" value="FAD/NAD-bd_sf"/>
</dbReference>
<dbReference type="EMBL" id="CP144519">
    <property type="protein sequence ID" value="WWC66109.1"/>
    <property type="molecule type" value="Genomic_DNA"/>
</dbReference>
<dbReference type="RefSeq" id="XP_019007373.1">
    <property type="nucleotide sequence ID" value="XM_019159509.1"/>
</dbReference>
<dbReference type="AlphaFoldDB" id="A0A1B9HSB6"/>
<reference evidence="5" key="1">
    <citation type="submission" date="2013-07" db="EMBL/GenBank/DDBJ databases">
        <title>The Genome Sequence of Cryptococcus pinus CBS10737.</title>
        <authorList>
            <consortium name="The Broad Institute Genome Sequencing Platform"/>
            <person name="Cuomo C."/>
            <person name="Litvintseva A."/>
            <person name="Chen Y."/>
            <person name="Heitman J."/>
            <person name="Sun S."/>
            <person name="Springer D."/>
            <person name="Dromer F."/>
            <person name="Young S.K."/>
            <person name="Zeng Q."/>
            <person name="Gargeya S."/>
            <person name="Fitzgerald M."/>
            <person name="Abouelleil A."/>
            <person name="Alvarado L."/>
            <person name="Berlin A.M."/>
            <person name="Chapman S.B."/>
            <person name="Dewar J."/>
            <person name="Goldberg J."/>
            <person name="Griggs A."/>
            <person name="Gujja S."/>
            <person name="Hansen M."/>
            <person name="Howarth C."/>
            <person name="Imamovic A."/>
            <person name="Larimer J."/>
            <person name="McCowan C."/>
            <person name="Murphy C."/>
            <person name="Pearson M."/>
            <person name="Priest M."/>
            <person name="Roberts A."/>
            <person name="Saif S."/>
            <person name="Shea T."/>
            <person name="Sykes S."/>
            <person name="Wortman J."/>
            <person name="Nusbaum C."/>
            <person name="Birren B."/>
        </authorList>
    </citation>
    <scope>NUCLEOTIDE SEQUENCE [LARGE SCALE GENOMIC DNA]</scope>
    <source>
        <strain evidence="5">CBS 10737</strain>
    </source>
</reference>
<reference evidence="5" key="3">
    <citation type="submission" date="2016-07" db="EMBL/GenBank/DDBJ databases">
        <title>Evolution of pathogenesis and genome organization in the Tremellales.</title>
        <authorList>
            <person name="Cuomo C."/>
            <person name="Litvintseva A."/>
            <person name="Heitman J."/>
            <person name="Chen Y."/>
            <person name="Sun S."/>
            <person name="Springer D."/>
            <person name="Dromer F."/>
            <person name="Young S."/>
            <person name="Zeng Q."/>
            <person name="Chapman S."/>
            <person name="Gujja S."/>
            <person name="Saif S."/>
            <person name="Birren B."/>
        </authorList>
    </citation>
    <scope>NUCLEOTIDE SEQUENCE</scope>
    <source>
        <strain evidence="5">CBS 10737</strain>
    </source>
</reference>
<dbReference type="STRING" id="1296096.A0A1B9HSB6"/>
<dbReference type="Proteomes" id="UP000094020">
    <property type="component" value="Chromosome 1"/>
</dbReference>
<keyword evidence="3" id="KW-0560">Oxidoreductase</keyword>
<dbReference type="SUPFAM" id="SSF51905">
    <property type="entry name" value="FAD/NAD(P)-binding domain"/>
    <property type="match status" value="2"/>
</dbReference>